<dbReference type="Proteomes" id="UP000283509">
    <property type="component" value="Unassembled WGS sequence"/>
</dbReference>
<keyword evidence="3" id="KW-1185">Reference proteome</keyword>
<comment type="caution">
    <text evidence="2">The sequence shown here is derived from an EMBL/GenBank/DDBJ whole genome shotgun (WGS) entry which is preliminary data.</text>
</comment>
<dbReference type="InterPro" id="IPR016187">
    <property type="entry name" value="CTDL_fold"/>
</dbReference>
<name>A0A3R7P3L1_PENVA</name>
<evidence type="ECO:0000256" key="1">
    <source>
        <dbReference type="SAM" id="MobiDB-lite"/>
    </source>
</evidence>
<gene>
    <name evidence="2" type="ORF">C7M84_006993</name>
</gene>
<sequence length="322" mass="34670">MTSATYGPPLHYHLMPYFFNTGIPAYVEKRAAQAPEGDQLRLSVLANQLAITQLNQVVTQLLKIGEKEGAADQPPRMTSELLEFQRKLLENVIKGFTSLDKTLRDLDSSRKQGEESAMLDAMQKSLGSQKTFLEGLGERLLGNVSDIGSAVSELLPPYEVRISNLEEQLSDLASLVAGARADLFNLSLLMQENFDNLTREGRRGRPAASRTATWPSPRTSSGSSSRSATPPTQRAPCSGGAQREQQPAGGGAGRSDAEEDEDVAGSLDGWRWLSGAPVGRGWLLGRPSLDSTKACLGVSGEGLSNENCNSDRRFVCELAMGG</sequence>
<protein>
    <recommendedName>
        <fullName evidence="4">C-type lectin domain-containing protein</fullName>
    </recommendedName>
</protein>
<accession>A0A3R7P3L1</accession>
<dbReference type="Gene3D" id="3.10.100.10">
    <property type="entry name" value="Mannose-Binding Protein A, subunit A"/>
    <property type="match status" value="1"/>
</dbReference>
<reference evidence="2 3" key="1">
    <citation type="submission" date="2018-04" db="EMBL/GenBank/DDBJ databases">
        <authorList>
            <person name="Zhang X."/>
            <person name="Yuan J."/>
            <person name="Li F."/>
            <person name="Xiang J."/>
        </authorList>
    </citation>
    <scope>NUCLEOTIDE SEQUENCE [LARGE SCALE GENOMIC DNA]</scope>
    <source>
        <tissue evidence="2">Muscle</tissue>
    </source>
</reference>
<evidence type="ECO:0000313" key="2">
    <source>
        <dbReference type="EMBL" id="ROT74501.1"/>
    </source>
</evidence>
<organism evidence="2 3">
    <name type="scientific">Penaeus vannamei</name>
    <name type="common">Whiteleg shrimp</name>
    <name type="synonym">Litopenaeus vannamei</name>
    <dbReference type="NCBI Taxonomy" id="6689"/>
    <lineage>
        <taxon>Eukaryota</taxon>
        <taxon>Metazoa</taxon>
        <taxon>Ecdysozoa</taxon>
        <taxon>Arthropoda</taxon>
        <taxon>Crustacea</taxon>
        <taxon>Multicrustacea</taxon>
        <taxon>Malacostraca</taxon>
        <taxon>Eumalacostraca</taxon>
        <taxon>Eucarida</taxon>
        <taxon>Decapoda</taxon>
        <taxon>Dendrobranchiata</taxon>
        <taxon>Penaeoidea</taxon>
        <taxon>Penaeidae</taxon>
        <taxon>Penaeus</taxon>
    </lineage>
</organism>
<dbReference type="OrthoDB" id="6370778at2759"/>
<feature type="compositionally biased region" description="Low complexity" evidence="1">
    <location>
        <begin position="213"/>
        <end position="232"/>
    </location>
</feature>
<dbReference type="InterPro" id="IPR016186">
    <property type="entry name" value="C-type_lectin-like/link_sf"/>
</dbReference>
<feature type="region of interest" description="Disordered" evidence="1">
    <location>
        <begin position="199"/>
        <end position="264"/>
    </location>
</feature>
<dbReference type="EMBL" id="QCYY01001886">
    <property type="protein sequence ID" value="ROT74501.1"/>
    <property type="molecule type" value="Genomic_DNA"/>
</dbReference>
<proteinExistence type="predicted"/>
<evidence type="ECO:0008006" key="4">
    <source>
        <dbReference type="Google" id="ProtNLM"/>
    </source>
</evidence>
<dbReference type="AlphaFoldDB" id="A0A3R7P3L1"/>
<reference evidence="2 3" key="2">
    <citation type="submission" date="2019-01" db="EMBL/GenBank/DDBJ databases">
        <title>The decoding of complex shrimp genome reveals the adaptation for benthos swimmer, frequently molting mechanism and breeding impact on genome.</title>
        <authorList>
            <person name="Sun Y."/>
            <person name="Gao Y."/>
            <person name="Yu Y."/>
        </authorList>
    </citation>
    <scope>NUCLEOTIDE SEQUENCE [LARGE SCALE GENOMIC DNA]</scope>
    <source>
        <tissue evidence="2">Muscle</tissue>
    </source>
</reference>
<dbReference type="CDD" id="cd00037">
    <property type="entry name" value="CLECT"/>
    <property type="match status" value="1"/>
</dbReference>
<dbReference type="SUPFAM" id="SSF56436">
    <property type="entry name" value="C-type lectin-like"/>
    <property type="match status" value="1"/>
</dbReference>
<evidence type="ECO:0000313" key="3">
    <source>
        <dbReference type="Proteomes" id="UP000283509"/>
    </source>
</evidence>